<protein>
    <submittedName>
        <fullName evidence="4">Phosphomannose isomerase</fullName>
    </submittedName>
</protein>
<evidence type="ECO:0000256" key="1">
    <source>
        <dbReference type="ARBA" id="ARBA00022723"/>
    </source>
</evidence>
<dbReference type="GO" id="GO:0008270">
    <property type="term" value="F:zinc ion binding"/>
    <property type="evidence" value="ECO:0007669"/>
    <property type="project" value="InterPro"/>
</dbReference>
<accession>A0A101HLP0</accession>
<dbReference type="InterPro" id="IPR046457">
    <property type="entry name" value="PMI_typeI_cat"/>
</dbReference>
<dbReference type="InterPro" id="IPR014710">
    <property type="entry name" value="RmlC-like_jellyroll"/>
</dbReference>
<dbReference type="Pfam" id="PF20511">
    <property type="entry name" value="PMI_typeI_cat"/>
    <property type="match status" value="1"/>
</dbReference>
<keyword evidence="4" id="KW-0413">Isomerase</keyword>
<dbReference type="InterPro" id="IPR051804">
    <property type="entry name" value="Carb_Metab_Reg_Kinase/Isom"/>
</dbReference>
<name>A0A101HLP0_9BACT</name>
<dbReference type="SUPFAM" id="SSF51182">
    <property type="entry name" value="RmlC-like cupins"/>
    <property type="match status" value="1"/>
</dbReference>
<sequence length="263" mass="29968">MIYRSKPVFSSRPWGDSDLNTIYGVDSEEPIGEVWLLSDTANMKTSLESSSSRLNPEDVTEELCGRALPRFPLMVKYISAKEWLSVQVHPDDEFARRIEGEPWGKSECWYFLTNGQVLAGLKKKTETIDIREKDLNHISLNKGDLLALPAGVVHAIGPSSKLIEIQQNSDTTYRLFDWNRGRDLHLDKAIKVIKPSVNPEYCKNMKSFQWKYFSIEKTVTFSGTGICVTIEERPNLYVVINDNVESQMPFLAITLGPFWSEDL</sequence>
<keyword evidence="2" id="KW-0862">Zinc</keyword>
<reference evidence="5" key="1">
    <citation type="journal article" date="2015" name="MBio">
        <title>Genome-Resolved Metagenomic Analysis Reveals Roles for Candidate Phyla and Other Microbial Community Members in Biogeochemical Transformations in Oil Reservoirs.</title>
        <authorList>
            <person name="Hu P."/>
            <person name="Tom L."/>
            <person name="Singh A."/>
            <person name="Thomas B.C."/>
            <person name="Baker B.J."/>
            <person name="Piceno Y.M."/>
            <person name="Andersen G.L."/>
            <person name="Banfield J.F."/>
        </authorList>
    </citation>
    <scope>NUCLEOTIDE SEQUENCE [LARGE SCALE GENOMIC DNA]</scope>
</reference>
<evidence type="ECO:0000313" key="5">
    <source>
        <dbReference type="Proteomes" id="UP000054092"/>
    </source>
</evidence>
<dbReference type="CDD" id="cd07010">
    <property type="entry name" value="cupin_PMI_type_I_N_bac"/>
    <property type="match status" value="1"/>
</dbReference>
<dbReference type="Gene3D" id="2.60.120.10">
    <property type="entry name" value="Jelly Rolls"/>
    <property type="match status" value="1"/>
</dbReference>
<dbReference type="EMBL" id="LGGP01000296">
    <property type="protein sequence ID" value="KUK79115.1"/>
    <property type="molecule type" value="Genomic_DNA"/>
</dbReference>
<comment type="caution">
    <text evidence="4">The sequence shown here is derived from an EMBL/GenBank/DDBJ whole genome shotgun (WGS) entry which is preliminary data.</text>
</comment>
<dbReference type="Proteomes" id="UP000054092">
    <property type="component" value="Unassembled WGS sequence"/>
</dbReference>
<dbReference type="PATRIC" id="fig|1184387.3.peg.1968"/>
<dbReference type="PANTHER" id="PTHR42742">
    <property type="entry name" value="TRANSCRIPTIONAL REPRESSOR MPRA"/>
    <property type="match status" value="1"/>
</dbReference>
<evidence type="ECO:0000313" key="4">
    <source>
        <dbReference type="EMBL" id="KUK79115.1"/>
    </source>
</evidence>
<gene>
    <name evidence="4" type="ORF">XD94_1487</name>
</gene>
<organism evidence="4 5">
    <name type="scientific">Mesotoga prima</name>
    <dbReference type="NCBI Taxonomy" id="1184387"/>
    <lineage>
        <taxon>Bacteria</taxon>
        <taxon>Thermotogati</taxon>
        <taxon>Thermotogota</taxon>
        <taxon>Thermotogae</taxon>
        <taxon>Kosmotogales</taxon>
        <taxon>Kosmotogaceae</taxon>
        <taxon>Mesotoga</taxon>
    </lineage>
</organism>
<dbReference type="PANTHER" id="PTHR42742:SF3">
    <property type="entry name" value="FRUCTOKINASE"/>
    <property type="match status" value="1"/>
</dbReference>
<dbReference type="GO" id="GO:0004476">
    <property type="term" value="F:mannose-6-phosphate isomerase activity"/>
    <property type="evidence" value="ECO:0007669"/>
    <property type="project" value="InterPro"/>
</dbReference>
<evidence type="ECO:0000259" key="3">
    <source>
        <dbReference type="Pfam" id="PF20511"/>
    </source>
</evidence>
<proteinExistence type="predicted"/>
<dbReference type="AlphaFoldDB" id="A0A101HLP0"/>
<keyword evidence="1" id="KW-0479">Metal-binding</keyword>
<feature type="domain" description="Phosphomannose isomerase type I catalytic" evidence="3">
    <location>
        <begin position="17"/>
        <end position="97"/>
    </location>
</feature>
<dbReference type="InterPro" id="IPR011051">
    <property type="entry name" value="RmlC_Cupin_sf"/>
</dbReference>
<evidence type="ECO:0000256" key="2">
    <source>
        <dbReference type="ARBA" id="ARBA00022833"/>
    </source>
</evidence>